<evidence type="ECO:0000313" key="2">
    <source>
        <dbReference type="EMBL" id="KAG7583346.1"/>
    </source>
</evidence>
<evidence type="ECO:0000259" key="1">
    <source>
        <dbReference type="PROSITE" id="PS50181"/>
    </source>
</evidence>
<dbReference type="Pfam" id="PF12937">
    <property type="entry name" value="F-box-like"/>
    <property type="match status" value="1"/>
</dbReference>
<dbReference type="InterPro" id="IPR050796">
    <property type="entry name" value="SCF_F-box_component"/>
</dbReference>
<dbReference type="Pfam" id="PF07734">
    <property type="entry name" value="FBA_1"/>
    <property type="match status" value="1"/>
</dbReference>
<dbReference type="PANTHER" id="PTHR31672">
    <property type="entry name" value="BNACNNG10540D PROTEIN"/>
    <property type="match status" value="1"/>
</dbReference>
<dbReference type="AlphaFoldDB" id="A0A8T2BBI4"/>
<keyword evidence="3" id="KW-1185">Reference proteome</keyword>
<protein>
    <submittedName>
        <fullName evidence="2">F-box domain</fullName>
    </submittedName>
</protein>
<dbReference type="NCBIfam" id="TIGR01640">
    <property type="entry name" value="F_box_assoc_1"/>
    <property type="match status" value="1"/>
</dbReference>
<dbReference type="PANTHER" id="PTHR31672:SF13">
    <property type="entry name" value="F-BOX PROTEIN CPR30-LIKE"/>
    <property type="match status" value="1"/>
</dbReference>
<dbReference type="InterPro" id="IPR006527">
    <property type="entry name" value="F-box-assoc_dom_typ1"/>
</dbReference>
<dbReference type="SMART" id="SM00256">
    <property type="entry name" value="FBOX"/>
    <property type="match status" value="1"/>
</dbReference>
<dbReference type="PROSITE" id="PS50181">
    <property type="entry name" value="FBOX"/>
    <property type="match status" value="1"/>
</dbReference>
<accession>A0A8T2BBI4</accession>
<sequence length="379" mass="44012">MYIPEELVVQILARASAASLARSQCVSKRWNALIKDEKFAKKRFLQRSHATVIMLIENRVNLVSVNLHEIHNNMVKVTNQFSLIEPLSKFSEEVDIRDIFHCDGLLLCTTKDDRLVVWNPLSQETRWIQSKTTNKRLDYFALGKSSCNKYKILKMNQFYYFNAYLIEFEIYDFTSDSWRVVFQTRDWFIQPWKSRVMAVNGNTYWLASTKDHGDYLQSFDFSTEKFRRVSLPGDDHSYQVFSLSVTREEQQLCLLTQEEPVGIATAKVPSINVWIATKIESNGAASWIKFLSFDSANIQKSFCFFNGMNFLVDPENKVLVFPGKNGVSKTFLNILGENKYIQVDHQDAESVCSLLVNYVPSFVQIQQGSLKKVLRYRRK</sequence>
<name>A0A8T2BBI4_ARASU</name>
<comment type="caution">
    <text evidence="2">The sequence shown here is derived from an EMBL/GenBank/DDBJ whole genome shotgun (WGS) entry which is preliminary data.</text>
</comment>
<organism evidence="2 3">
    <name type="scientific">Arabidopsis suecica</name>
    <name type="common">Swedish thale-cress</name>
    <name type="synonym">Cardaminopsis suecica</name>
    <dbReference type="NCBI Taxonomy" id="45249"/>
    <lineage>
        <taxon>Eukaryota</taxon>
        <taxon>Viridiplantae</taxon>
        <taxon>Streptophyta</taxon>
        <taxon>Embryophyta</taxon>
        <taxon>Tracheophyta</taxon>
        <taxon>Spermatophyta</taxon>
        <taxon>Magnoliopsida</taxon>
        <taxon>eudicotyledons</taxon>
        <taxon>Gunneridae</taxon>
        <taxon>Pentapetalae</taxon>
        <taxon>rosids</taxon>
        <taxon>malvids</taxon>
        <taxon>Brassicales</taxon>
        <taxon>Brassicaceae</taxon>
        <taxon>Camelineae</taxon>
        <taxon>Arabidopsis</taxon>
    </lineage>
</organism>
<gene>
    <name evidence="2" type="ORF">ISN44_As08g028710</name>
</gene>
<dbReference type="EMBL" id="JAEFBJ010000008">
    <property type="protein sequence ID" value="KAG7583346.1"/>
    <property type="molecule type" value="Genomic_DNA"/>
</dbReference>
<dbReference type="InterPro" id="IPR001810">
    <property type="entry name" value="F-box_dom"/>
</dbReference>
<dbReference type="InterPro" id="IPR017451">
    <property type="entry name" value="F-box-assoc_interact_dom"/>
</dbReference>
<dbReference type="Proteomes" id="UP000694251">
    <property type="component" value="Chromosome 8"/>
</dbReference>
<feature type="domain" description="F-box" evidence="1">
    <location>
        <begin position="1"/>
        <end position="43"/>
    </location>
</feature>
<reference evidence="2 3" key="1">
    <citation type="submission" date="2020-12" db="EMBL/GenBank/DDBJ databases">
        <title>Concerted genomic and epigenomic changes stabilize Arabidopsis allopolyploids.</title>
        <authorList>
            <person name="Chen Z."/>
        </authorList>
    </citation>
    <scope>NUCLEOTIDE SEQUENCE [LARGE SCALE GENOMIC DNA]</scope>
    <source>
        <strain evidence="2">As9502</strain>
        <tissue evidence="2">Leaf</tissue>
    </source>
</reference>
<proteinExistence type="predicted"/>
<dbReference type="OrthoDB" id="1056560at2759"/>
<evidence type="ECO:0000313" key="3">
    <source>
        <dbReference type="Proteomes" id="UP000694251"/>
    </source>
</evidence>